<dbReference type="PANTHER" id="PTHR13538">
    <property type="entry name" value="N-ACETYLTRANSFERASE 6"/>
    <property type="match status" value="1"/>
</dbReference>
<keyword evidence="1" id="KW-0808">Transferase</keyword>
<dbReference type="GO" id="GO:0008080">
    <property type="term" value="F:N-acetyltransferase activity"/>
    <property type="evidence" value="ECO:0007669"/>
    <property type="project" value="InterPro"/>
</dbReference>
<dbReference type="EMBL" id="VIIS01001915">
    <property type="protein sequence ID" value="KAF0290995.1"/>
    <property type="molecule type" value="Genomic_DNA"/>
</dbReference>
<name>A0A6A4VB50_AMPAM</name>
<dbReference type="SUPFAM" id="SSF55729">
    <property type="entry name" value="Acyl-CoA N-acyltransferases (Nat)"/>
    <property type="match status" value="1"/>
</dbReference>
<proteinExistence type="predicted"/>
<dbReference type="InterPro" id="IPR039840">
    <property type="entry name" value="NAA80"/>
</dbReference>
<reference evidence="1 2" key="1">
    <citation type="submission" date="2019-07" db="EMBL/GenBank/DDBJ databases">
        <title>Draft genome assembly of a fouling barnacle, Amphibalanus amphitrite (Darwin, 1854): The first reference genome for Thecostraca.</title>
        <authorList>
            <person name="Kim W."/>
        </authorList>
    </citation>
    <scope>NUCLEOTIDE SEQUENCE [LARGE SCALE GENOMIC DNA]</scope>
    <source>
        <strain evidence="1">SNU_AA5</strain>
        <tissue evidence="1">Soma without cirri and trophi</tissue>
    </source>
</reference>
<dbReference type="GO" id="GO:1905502">
    <property type="term" value="F:acetyl-CoA binding"/>
    <property type="evidence" value="ECO:0007669"/>
    <property type="project" value="TreeGrafter"/>
</dbReference>
<gene>
    <name evidence="1" type="primary">Nat6</name>
    <name evidence="1" type="ORF">FJT64_010828</name>
</gene>
<dbReference type="OrthoDB" id="329272at2759"/>
<dbReference type="PANTHER" id="PTHR13538:SF4">
    <property type="entry name" value="N-ALPHA-ACETYLTRANSFERASE 80"/>
    <property type="match status" value="1"/>
</dbReference>
<keyword evidence="2" id="KW-1185">Reference proteome</keyword>
<sequence length="144" mass="15665">MGSSNTSHCEDYTVLPVHQHGSLMGNVCVLLNEEWPRSTTARMRTLQASCEEFPACLALVEQSRPDTVVGHAKLSPVPDRDDALFVESVAVPDGVLSVGSAVSRGCRQLYLSTHDKQRFYARLGYTPCAPVATFGGSRRLLKVS</sequence>
<organism evidence="1 2">
    <name type="scientific">Amphibalanus amphitrite</name>
    <name type="common">Striped barnacle</name>
    <name type="synonym">Balanus amphitrite</name>
    <dbReference type="NCBI Taxonomy" id="1232801"/>
    <lineage>
        <taxon>Eukaryota</taxon>
        <taxon>Metazoa</taxon>
        <taxon>Ecdysozoa</taxon>
        <taxon>Arthropoda</taxon>
        <taxon>Crustacea</taxon>
        <taxon>Multicrustacea</taxon>
        <taxon>Cirripedia</taxon>
        <taxon>Thoracica</taxon>
        <taxon>Thoracicalcarea</taxon>
        <taxon>Balanomorpha</taxon>
        <taxon>Balanoidea</taxon>
        <taxon>Balanidae</taxon>
        <taxon>Amphibalaninae</taxon>
        <taxon>Amphibalanus</taxon>
    </lineage>
</organism>
<evidence type="ECO:0000313" key="1">
    <source>
        <dbReference type="EMBL" id="KAF0290995.1"/>
    </source>
</evidence>
<accession>A0A6A4VB50</accession>
<protein>
    <submittedName>
        <fullName evidence="1">N-acetyltransferase 6</fullName>
    </submittedName>
</protein>
<dbReference type="Proteomes" id="UP000440578">
    <property type="component" value="Unassembled WGS sequence"/>
</dbReference>
<evidence type="ECO:0000313" key="2">
    <source>
        <dbReference type="Proteomes" id="UP000440578"/>
    </source>
</evidence>
<dbReference type="InterPro" id="IPR016181">
    <property type="entry name" value="Acyl_CoA_acyltransferase"/>
</dbReference>
<dbReference type="AlphaFoldDB" id="A0A6A4VB50"/>
<comment type="caution">
    <text evidence="1">The sequence shown here is derived from an EMBL/GenBank/DDBJ whole genome shotgun (WGS) entry which is preliminary data.</text>
</comment>
<dbReference type="GO" id="GO:0005737">
    <property type="term" value="C:cytoplasm"/>
    <property type="evidence" value="ECO:0007669"/>
    <property type="project" value="TreeGrafter"/>
</dbReference>